<dbReference type="OrthoDB" id="18100at2759"/>
<comment type="similarity">
    <text evidence="2">Belongs to the V-ATPase V0D/AC39 subunit family.</text>
</comment>
<feature type="domain" description="DUF7906" evidence="10">
    <location>
        <begin position="446"/>
        <end position="662"/>
    </location>
</feature>
<dbReference type="FunFam" id="1.20.1690.10:FF:000003">
    <property type="entry name" value="V-type proton ATPase subunit"/>
    <property type="match status" value="1"/>
</dbReference>
<evidence type="ECO:0000259" key="10">
    <source>
        <dbReference type="Pfam" id="PF25483"/>
    </source>
</evidence>
<dbReference type="PANTHER" id="PTHR31515">
    <property type="entry name" value="TRANSMEMBRANE PROTEIN-RELATED"/>
    <property type="match status" value="1"/>
</dbReference>
<evidence type="ECO:0000256" key="1">
    <source>
        <dbReference type="ARBA" id="ARBA00004148"/>
    </source>
</evidence>
<dbReference type="Pfam" id="PF01992">
    <property type="entry name" value="vATP-synt_AC39"/>
    <property type="match status" value="1"/>
</dbReference>
<dbReference type="InterPro" id="IPR002843">
    <property type="entry name" value="ATPase_V0-cplx_csu/dsu"/>
</dbReference>
<dbReference type="AlphaFoldDB" id="A0A8X7Q8E4"/>
<evidence type="ECO:0000256" key="7">
    <source>
        <dbReference type="ARBA" id="ARBA00062968"/>
    </source>
</evidence>
<dbReference type="InterPro" id="IPR036079">
    <property type="entry name" value="ATPase_csu/dsu_sf"/>
</dbReference>
<evidence type="ECO:0000256" key="9">
    <source>
        <dbReference type="SAM" id="Phobius"/>
    </source>
</evidence>
<evidence type="ECO:0000256" key="4">
    <source>
        <dbReference type="ARBA" id="ARBA00022781"/>
    </source>
</evidence>
<comment type="caution">
    <text evidence="11">The sequence shown here is derived from an EMBL/GenBank/DDBJ whole genome shotgun (WGS) entry which is preliminary data.</text>
</comment>
<keyword evidence="9" id="KW-1133">Transmembrane helix</keyword>
<protein>
    <recommendedName>
        <fullName evidence="10">DUF7906 domain-containing protein</fullName>
    </recommendedName>
</protein>
<dbReference type="EMBL" id="JAAMPC010000014">
    <property type="protein sequence ID" value="KAG2264025.1"/>
    <property type="molecule type" value="Genomic_DNA"/>
</dbReference>
<keyword evidence="9" id="KW-0812">Transmembrane</keyword>
<name>A0A8X7Q8E4_BRACI</name>
<keyword evidence="9" id="KW-0472">Membrane</keyword>
<comment type="subcellular location">
    <subcellularLocation>
        <location evidence="1">Vacuole membrane</location>
        <topology evidence="1">Peripheral membrane protein</topology>
    </subcellularLocation>
</comment>
<reference evidence="11 12" key="1">
    <citation type="submission" date="2020-02" db="EMBL/GenBank/DDBJ databases">
        <authorList>
            <person name="Ma Q."/>
            <person name="Huang Y."/>
            <person name="Song X."/>
            <person name="Pei D."/>
        </authorList>
    </citation>
    <scope>NUCLEOTIDE SEQUENCE [LARGE SCALE GENOMIC DNA]</scope>
    <source>
        <strain evidence="11">Sxm20200214</strain>
        <tissue evidence="11">Leaf</tissue>
    </source>
</reference>
<dbReference type="InterPro" id="IPR057228">
    <property type="entry name" value="DUF7906"/>
</dbReference>
<keyword evidence="5" id="KW-0406">Ion transport</keyword>
<evidence type="ECO:0000256" key="5">
    <source>
        <dbReference type="ARBA" id="ARBA00023065"/>
    </source>
</evidence>
<sequence length="1044" mass="118252">MYGFEALTFNIHGGYLEAIVRGHRAGLLTTADYNNLCQCENLDDIKMHLSATKYGSYLQNEPSPLHTTTIVEKCTLKLVDDYKHMLCQATEPMSTFLEYIRYGHMIDNVVLIVTGTLHERDVQELIEKCHPLGMFDSIATLAVAQNMRELYRLVLVDTPLAPYFSECLTSEDLDDMNIEIMRNTLYKAYLEDFYKFCQKLGGATSEIMSDLLAFEADRRAVNITINSIGTELTREDRKKLYSNFGLLYPYGHEELAICEDIDQVRGVMEKYPPYQAIFSKMSYGESQMLDKAFYEEEVRRLCLAFEQQFHYGVFFAYMRLREQEIRNLMWISECVAQNQKSRIHDSVVYIGAPLSHDAPPHQWRIRRNLHPPLTPPTHHHHRLNNSPDPRTRHLLNQPIPPRPQSHQRLLRIPLLLHHLLPPIQPRRLPLPKPRRLPLPNLLSLSVPVSLHVRFVGDSFPSSSASTLSSFITSAVTSDSFHVISPPESSPDHNLAVSHSLNLDASLSPTSLSSRLDAALKSLISSTTSSLRSNLLSLPYASVDEIVRQEYEKEKHGDGGVYIYLLSLGPQSKPYAYSYSHGDSSAGFTKCLGSIWTGKERYLWIDLSAGPVDYGPALSGDGVLPRGEFHPLAAFHGRPKSEKALLADVASLVYNAYQVLLVPSLRIPVYFEDSLVVQLIHVYGSEHKDPVGLDWEAVKGTFLEEANNGGLLLGEQKLSFKSYSVNYRECPICSFAVSRGMNSYTSRFLFDNYTLIVSEYLDSKHMHRTLTESGDELRRVAGIHEEEEFARVLPVYVFDLDVNTPLLLDRYHQSVAFKDMVIAVRTRGTQSVSDYTCNGRHVFVHTRDLERPLVGSILQSMWGVSSTHLTWSPRHNSTLVDYTWSVGQTPFGPFSDISSLSFVQKDAAKRNVILTSLYTTISSAIDVIDSAVAYGGEAILVKQHRHSEFMQRWNLLKYKMEKSVSALSHNDFEMALYYLRSASHDLYSMHSVVYLASQEVEASLNCFKDPPFPWGAVSVSGVGLVALSYVYAKRDRLFKSKRKQF</sequence>
<dbReference type="InterPro" id="IPR035067">
    <property type="entry name" value="V-type_ATPase_csu/dsu"/>
</dbReference>
<feature type="region of interest" description="Disordered" evidence="8">
    <location>
        <begin position="367"/>
        <end position="390"/>
    </location>
</feature>
<proteinExistence type="inferred from homology"/>
<keyword evidence="4" id="KW-0375">Hydrogen ion transport</keyword>
<dbReference type="GO" id="GO:0046961">
    <property type="term" value="F:proton-transporting ATPase activity, rotational mechanism"/>
    <property type="evidence" value="ECO:0007669"/>
    <property type="project" value="InterPro"/>
</dbReference>
<evidence type="ECO:0000313" key="12">
    <source>
        <dbReference type="Proteomes" id="UP000886595"/>
    </source>
</evidence>
<evidence type="ECO:0000256" key="3">
    <source>
        <dbReference type="ARBA" id="ARBA00022448"/>
    </source>
</evidence>
<organism evidence="11 12">
    <name type="scientific">Brassica carinata</name>
    <name type="common">Ethiopian mustard</name>
    <name type="synonym">Abyssinian cabbage</name>
    <dbReference type="NCBI Taxonomy" id="52824"/>
    <lineage>
        <taxon>Eukaryota</taxon>
        <taxon>Viridiplantae</taxon>
        <taxon>Streptophyta</taxon>
        <taxon>Embryophyta</taxon>
        <taxon>Tracheophyta</taxon>
        <taxon>Spermatophyta</taxon>
        <taxon>Magnoliopsida</taxon>
        <taxon>eudicotyledons</taxon>
        <taxon>Gunneridae</taxon>
        <taxon>Pentapetalae</taxon>
        <taxon>rosids</taxon>
        <taxon>malvids</taxon>
        <taxon>Brassicales</taxon>
        <taxon>Brassicaceae</taxon>
        <taxon>Brassiceae</taxon>
        <taxon>Brassica</taxon>
    </lineage>
</organism>
<evidence type="ECO:0000256" key="6">
    <source>
        <dbReference type="ARBA" id="ARBA00059209"/>
    </source>
</evidence>
<dbReference type="GO" id="GO:0005774">
    <property type="term" value="C:vacuolar membrane"/>
    <property type="evidence" value="ECO:0007669"/>
    <property type="project" value="UniProtKB-SubCell"/>
</dbReference>
<feature type="transmembrane region" description="Helical" evidence="9">
    <location>
        <begin position="1011"/>
        <end position="1031"/>
    </location>
</feature>
<evidence type="ECO:0000256" key="2">
    <source>
        <dbReference type="ARBA" id="ARBA00006709"/>
    </source>
</evidence>
<dbReference type="Gene3D" id="1.10.132.50">
    <property type="entry name" value="ATP synthase (C/AC39) subunit, domain 3"/>
    <property type="match status" value="1"/>
</dbReference>
<evidence type="ECO:0000256" key="8">
    <source>
        <dbReference type="SAM" id="MobiDB-lite"/>
    </source>
</evidence>
<gene>
    <name evidence="11" type="ORF">Bca52824_071104</name>
</gene>
<dbReference type="Gene3D" id="1.20.1690.10">
    <property type="entry name" value="V-type ATP synthase subunit C domain"/>
    <property type="match status" value="2"/>
</dbReference>
<dbReference type="SUPFAM" id="SSF103486">
    <property type="entry name" value="V-type ATP synthase subunit C"/>
    <property type="match status" value="1"/>
</dbReference>
<dbReference type="Pfam" id="PF25483">
    <property type="entry name" value="DUF7906"/>
    <property type="match status" value="1"/>
</dbReference>
<dbReference type="PANTHER" id="PTHR31515:SF4">
    <property type="entry name" value="TRANSMEMBRANE PROTEIN"/>
    <property type="match status" value="1"/>
</dbReference>
<keyword evidence="12" id="KW-1185">Reference proteome</keyword>
<dbReference type="FunFam" id="1.20.1690.10:FF:000001">
    <property type="entry name" value="V-type proton ATPase subunit"/>
    <property type="match status" value="1"/>
</dbReference>
<dbReference type="InterPro" id="IPR044911">
    <property type="entry name" value="V-type_ATPase_csu/dsu_dom_3"/>
</dbReference>
<dbReference type="FunFam" id="1.10.132.50:FF:000002">
    <property type="entry name" value="V-type proton ATPase subunit"/>
    <property type="match status" value="1"/>
</dbReference>
<comment type="function">
    <text evidence="6">Subunit of the integral membrane V0 complex of vacuolar ATPase. Vacuolar ATPase is responsible for acidifying a variety of intracellular compartments in eukaryotic cells, thus providing most of the energy required for transport processes in the vacuolar system.</text>
</comment>
<evidence type="ECO:0000313" key="11">
    <source>
        <dbReference type="EMBL" id="KAG2264025.1"/>
    </source>
</evidence>
<accession>A0A8X7Q8E4</accession>
<comment type="subunit">
    <text evidence="7">V-ATPase is a heteromultimeric enzyme composed of a peripheral catalytic V1 complex (components A to H) attached to an integral membrane V0 proton pore complex (components: a, c, c'', d and e).</text>
</comment>
<dbReference type="Proteomes" id="UP000886595">
    <property type="component" value="Unassembled WGS sequence"/>
</dbReference>
<keyword evidence="3" id="KW-0813">Transport</keyword>